<dbReference type="EMBL" id="CP020953">
    <property type="protein sequence ID" value="AWI06785.1"/>
    <property type="molecule type" value="Genomic_DNA"/>
</dbReference>
<protein>
    <submittedName>
        <fullName evidence="2">Uncharacterized protein</fullName>
    </submittedName>
</protein>
<accession>A0A2U8DWL7</accession>
<dbReference type="KEGG" id="cdrk:B9W14_20555"/>
<keyword evidence="1" id="KW-0732">Signal</keyword>
<name>A0A2U8DWL7_9CLOT</name>
<dbReference type="Proteomes" id="UP000244910">
    <property type="component" value="Chromosome"/>
</dbReference>
<proteinExistence type="predicted"/>
<reference evidence="3" key="1">
    <citation type="submission" date="2017-04" db="EMBL/GenBank/DDBJ databases">
        <authorList>
            <person name="Song Y."/>
            <person name="Cho B.-K."/>
        </authorList>
    </citation>
    <scope>NUCLEOTIDE SEQUENCE [LARGE SCALE GENOMIC DNA]</scope>
    <source>
        <strain evidence="3">SL1</strain>
    </source>
</reference>
<organism evidence="2 3">
    <name type="scientific">Clostridium drakei</name>
    <dbReference type="NCBI Taxonomy" id="332101"/>
    <lineage>
        <taxon>Bacteria</taxon>
        <taxon>Bacillati</taxon>
        <taxon>Bacillota</taxon>
        <taxon>Clostridia</taxon>
        <taxon>Eubacteriales</taxon>
        <taxon>Clostridiaceae</taxon>
        <taxon>Clostridium</taxon>
    </lineage>
</organism>
<sequence>MKSKKIVASLMALSIIGSSGAIFNSVQASEVNKVTKHQSISMTQNVSDSYSIYCTLDKDACISIYTAYLSGTTSSKGLADYIVAKGYATTTVANTISRIIVLYGISAFTAQVSDYGISFLKSPIDYENKYTIVPRNPSVSYYNYRRYISRSNIQKVINYLNTQSKPYSKTNLSTFLLDNGIWSSQGTVYAVAEALCYSGPDCLKRINDDGIYILQSNRNEYVAAPELVQI</sequence>
<evidence type="ECO:0000313" key="3">
    <source>
        <dbReference type="Proteomes" id="UP000244910"/>
    </source>
</evidence>
<dbReference type="RefSeq" id="WP_032077198.1">
    <property type="nucleotide sequence ID" value="NZ_CP020953.1"/>
</dbReference>
<feature type="signal peptide" evidence="1">
    <location>
        <begin position="1"/>
        <end position="28"/>
    </location>
</feature>
<evidence type="ECO:0000256" key="1">
    <source>
        <dbReference type="SAM" id="SignalP"/>
    </source>
</evidence>
<keyword evidence="3" id="KW-1185">Reference proteome</keyword>
<feature type="chain" id="PRO_5016074517" evidence="1">
    <location>
        <begin position="29"/>
        <end position="230"/>
    </location>
</feature>
<evidence type="ECO:0000313" key="2">
    <source>
        <dbReference type="EMBL" id="AWI06785.1"/>
    </source>
</evidence>
<dbReference type="AlphaFoldDB" id="A0A2U8DWL7"/>
<gene>
    <name evidence="2" type="ORF">B9W14_20555</name>
</gene>